<dbReference type="Proteomes" id="UP000007110">
    <property type="component" value="Unassembled WGS sequence"/>
</dbReference>
<keyword evidence="5" id="KW-1185">Reference proteome</keyword>
<dbReference type="Gene3D" id="3.30.70.2760">
    <property type="match status" value="1"/>
</dbReference>
<dbReference type="AlphaFoldDB" id="A0A7M7N8H2"/>
<reference evidence="5" key="1">
    <citation type="submission" date="2015-02" db="EMBL/GenBank/DDBJ databases">
        <title>Genome sequencing for Strongylocentrotus purpuratus.</title>
        <authorList>
            <person name="Murali S."/>
            <person name="Liu Y."/>
            <person name="Vee V."/>
            <person name="English A."/>
            <person name="Wang M."/>
            <person name="Skinner E."/>
            <person name="Han Y."/>
            <person name="Muzny D.M."/>
            <person name="Worley K.C."/>
            <person name="Gibbs R.A."/>
        </authorList>
    </citation>
    <scope>NUCLEOTIDE SEQUENCE</scope>
</reference>
<dbReference type="GO" id="GO:0005634">
    <property type="term" value="C:nucleus"/>
    <property type="evidence" value="ECO:0000318"/>
    <property type="project" value="GO_Central"/>
</dbReference>
<dbReference type="CDD" id="cd00077">
    <property type="entry name" value="HDc"/>
    <property type="match status" value="1"/>
</dbReference>
<sequence>MDIPKVFNDPIHSSVQMPKHCQIIIDTPEFQRLRFIKQLGCTCYVFPSAVHTRFEHSIGVSYLAGKLASMLRQNDSKSIQEVEVTCVEIAGLCHDLGHGPFSHDFQDIVPPDKDGNKWNHEEQSVFMLKYLIKQNSLEKKLEEHNIYTEDIKFICKLILGVKKDEKMLRENKLYLYQIVNNFVNGVDVDKWDYCARDTHYLGMKSAFDFNRILPFVKVLDVKRGDHTRKELCFRDKVARDLNIMFLTRRRLHYTSYQHRVTKVIAIMLQEAFQEAADHLIFVGEGGKKYNLLESVKDPKAFCQVDDTILNEIKRSRSQEPGMVRAREIIERIHKRELYQCLAICEHANEKLKMDAVDPDEIKRLIVKDDDDLPSRLPISSRKIFQADNIVVQVSRFDYGSGDRNPLLDIPFYKKPIDGKLDAKLLKEDELPADKVDVTLRIYTKVPKLDQETITWAKVICQTKLEEMYRRPRSPQTTPAKQKIENQLSGPRPPSTPGLDSNGSTDVSAGYQDLMSTPPDAAVGGRPTRLAESQSPEPEDKATPDSAKRQLNFGTAP</sequence>
<feature type="compositionally biased region" description="Basic and acidic residues" evidence="2">
    <location>
        <begin position="537"/>
        <end position="547"/>
    </location>
</feature>
<dbReference type="RefSeq" id="XP_030831979.1">
    <property type="nucleotide sequence ID" value="XM_030976119.1"/>
</dbReference>
<dbReference type="PANTHER" id="PTHR11373">
    <property type="entry name" value="DEOXYNUCLEOSIDE TRIPHOSPHATE TRIPHOSPHOHYDROLASE"/>
    <property type="match status" value="1"/>
</dbReference>
<evidence type="ECO:0000256" key="2">
    <source>
        <dbReference type="SAM" id="MobiDB-lite"/>
    </source>
</evidence>
<dbReference type="OMA" id="ICEHANE"/>
<comment type="similarity">
    <text evidence="1">Belongs to the SAMHD1 family.</text>
</comment>
<feature type="compositionally biased region" description="Polar residues" evidence="2">
    <location>
        <begin position="473"/>
        <end position="488"/>
    </location>
</feature>
<dbReference type="GO" id="GO:0008832">
    <property type="term" value="F:dGTPase activity"/>
    <property type="evidence" value="ECO:0000318"/>
    <property type="project" value="GO_Central"/>
</dbReference>
<feature type="region of interest" description="Disordered" evidence="2">
    <location>
        <begin position="469"/>
        <end position="556"/>
    </location>
</feature>
<feature type="domain" description="HD" evidence="3">
    <location>
        <begin position="53"/>
        <end position="194"/>
    </location>
</feature>
<accession>A0A7M7N8H2</accession>
<feature type="compositionally biased region" description="Polar residues" evidence="2">
    <location>
        <begin position="497"/>
        <end position="506"/>
    </location>
</feature>
<dbReference type="Gene3D" id="1.10.3210.10">
    <property type="entry name" value="Hypothetical protein af1432"/>
    <property type="match status" value="1"/>
</dbReference>
<dbReference type="InterPro" id="IPR006674">
    <property type="entry name" value="HD_domain"/>
</dbReference>
<dbReference type="EnsemblMetazoa" id="XM_030976119">
    <property type="protein sequence ID" value="XP_030831979"/>
    <property type="gene ID" value="LOC578665"/>
</dbReference>
<evidence type="ECO:0000313" key="5">
    <source>
        <dbReference type="Proteomes" id="UP000007110"/>
    </source>
</evidence>
<evidence type="ECO:0000313" key="4">
    <source>
        <dbReference type="EnsemblMetazoa" id="XP_030831979"/>
    </source>
</evidence>
<evidence type="ECO:0000256" key="1">
    <source>
        <dbReference type="ARBA" id="ARBA00005776"/>
    </source>
</evidence>
<evidence type="ECO:0000259" key="3">
    <source>
        <dbReference type="PROSITE" id="PS51831"/>
    </source>
</evidence>
<dbReference type="GeneID" id="578665"/>
<reference evidence="4" key="2">
    <citation type="submission" date="2021-01" db="UniProtKB">
        <authorList>
            <consortium name="EnsemblMetazoa"/>
        </authorList>
    </citation>
    <scope>IDENTIFICATION</scope>
</reference>
<dbReference type="PROSITE" id="PS51831">
    <property type="entry name" value="HD"/>
    <property type="match status" value="1"/>
</dbReference>
<protein>
    <recommendedName>
        <fullName evidence="3">HD domain-containing protein</fullName>
    </recommendedName>
</protein>
<dbReference type="Pfam" id="PF01966">
    <property type="entry name" value="HD"/>
    <property type="match status" value="1"/>
</dbReference>
<proteinExistence type="inferred from homology"/>
<name>A0A7M7N8H2_STRPU</name>
<dbReference type="GO" id="GO:0006203">
    <property type="term" value="P:dGTP catabolic process"/>
    <property type="evidence" value="ECO:0000318"/>
    <property type="project" value="GO_Central"/>
</dbReference>
<organism evidence="4 5">
    <name type="scientific">Strongylocentrotus purpuratus</name>
    <name type="common">Purple sea urchin</name>
    <dbReference type="NCBI Taxonomy" id="7668"/>
    <lineage>
        <taxon>Eukaryota</taxon>
        <taxon>Metazoa</taxon>
        <taxon>Echinodermata</taxon>
        <taxon>Eleutherozoa</taxon>
        <taxon>Echinozoa</taxon>
        <taxon>Echinoidea</taxon>
        <taxon>Euechinoidea</taxon>
        <taxon>Echinacea</taxon>
        <taxon>Camarodonta</taxon>
        <taxon>Echinidea</taxon>
        <taxon>Strongylocentrotidae</taxon>
        <taxon>Strongylocentrotus</taxon>
    </lineage>
</organism>
<dbReference type="SUPFAM" id="SSF109604">
    <property type="entry name" value="HD-domain/PDEase-like"/>
    <property type="match status" value="1"/>
</dbReference>
<dbReference type="InterPro" id="IPR003607">
    <property type="entry name" value="HD/PDEase_dom"/>
</dbReference>
<dbReference type="InParanoid" id="A0A7M7N8H2"/>
<dbReference type="InterPro" id="IPR050135">
    <property type="entry name" value="dGTPase-like"/>
</dbReference>
<dbReference type="SMART" id="SM00471">
    <property type="entry name" value="HDc"/>
    <property type="match status" value="1"/>
</dbReference>
<dbReference type="KEGG" id="spu:578665"/>
<dbReference type="PANTHER" id="PTHR11373:SF4">
    <property type="entry name" value="DEOXYNUCLEOSIDE TRIPHOSPHATE TRIPHOSPHOHYDROLASE SAMHD1"/>
    <property type="match status" value="1"/>
</dbReference>
<dbReference type="OrthoDB" id="9991235at2759"/>
<dbReference type="FunFam" id="1.10.3210.10:FF:000066">
    <property type="entry name" value="Uncharacterized protein"/>
    <property type="match status" value="1"/>
</dbReference>